<evidence type="ECO:0000259" key="1">
    <source>
        <dbReference type="Pfam" id="PF04149"/>
    </source>
</evidence>
<dbReference type="EMBL" id="RJMB01000005">
    <property type="protein sequence ID" value="RNL85899.1"/>
    <property type="molecule type" value="Genomic_DNA"/>
</dbReference>
<feature type="domain" description="DUF397" evidence="1">
    <location>
        <begin position="8"/>
        <end position="60"/>
    </location>
</feature>
<dbReference type="InterPro" id="IPR007278">
    <property type="entry name" value="DUF397"/>
</dbReference>
<dbReference type="OrthoDB" id="4332861at2"/>
<evidence type="ECO:0000313" key="2">
    <source>
        <dbReference type="EMBL" id="RNL85899.1"/>
    </source>
</evidence>
<dbReference type="Pfam" id="PF04149">
    <property type="entry name" value="DUF397"/>
    <property type="match status" value="1"/>
</dbReference>
<comment type="caution">
    <text evidence="2">The sequence shown here is derived from an EMBL/GenBank/DDBJ whole genome shotgun (WGS) entry which is preliminary data.</text>
</comment>
<sequence>MPDGSHLAFRKSSYSSGTGQNCVEVADAPGFSAVRDSQYPDAGHLTVPAPEWSAFLADVKAGRL</sequence>
<reference evidence="2 3" key="1">
    <citation type="submission" date="2018-11" db="EMBL/GenBank/DDBJ databases">
        <title>The genome draft of YIM 96095.</title>
        <authorList>
            <person name="Tang S.-K."/>
            <person name="Chunyu W.-X."/>
            <person name="Feng Y.-Z."/>
        </authorList>
    </citation>
    <scope>NUCLEOTIDE SEQUENCE [LARGE SCALE GENOMIC DNA]</scope>
    <source>
        <strain evidence="2 3">YIM 96095</strain>
    </source>
</reference>
<dbReference type="RefSeq" id="WP_123200678.1">
    <property type="nucleotide sequence ID" value="NZ_RJMB01000005.1"/>
</dbReference>
<name>A0A3N0EDZ8_9ACTN</name>
<dbReference type="Proteomes" id="UP000269198">
    <property type="component" value="Unassembled WGS sequence"/>
</dbReference>
<dbReference type="AlphaFoldDB" id="A0A3N0EDZ8"/>
<accession>A0A3N0EDZ8</accession>
<protein>
    <submittedName>
        <fullName evidence="2">DUF397 domain-containing protein</fullName>
    </submittedName>
</protein>
<gene>
    <name evidence="2" type="ORF">EFW17_07900</name>
</gene>
<keyword evidence="3" id="KW-1185">Reference proteome</keyword>
<organism evidence="2 3">
    <name type="scientific">Halostreptopolyspora alba</name>
    <dbReference type="NCBI Taxonomy" id="2487137"/>
    <lineage>
        <taxon>Bacteria</taxon>
        <taxon>Bacillati</taxon>
        <taxon>Actinomycetota</taxon>
        <taxon>Actinomycetes</taxon>
        <taxon>Streptosporangiales</taxon>
        <taxon>Nocardiopsidaceae</taxon>
        <taxon>Halostreptopolyspora</taxon>
    </lineage>
</organism>
<proteinExistence type="predicted"/>
<evidence type="ECO:0000313" key="3">
    <source>
        <dbReference type="Proteomes" id="UP000269198"/>
    </source>
</evidence>